<keyword evidence="6" id="KW-0408">Iron</keyword>
<evidence type="ECO:0000313" key="17">
    <source>
        <dbReference type="Proteomes" id="UP000193450"/>
    </source>
</evidence>
<evidence type="ECO:0000256" key="6">
    <source>
        <dbReference type="ARBA" id="ARBA00023004"/>
    </source>
</evidence>
<dbReference type="Pfam" id="PF07715">
    <property type="entry name" value="Plug"/>
    <property type="match status" value="1"/>
</dbReference>
<evidence type="ECO:0000256" key="1">
    <source>
        <dbReference type="ARBA" id="ARBA00004571"/>
    </source>
</evidence>
<dbReference type="InterPro" id="IPR000531">
    <property type="entry name" value="Beta-barrel_TonB"/>
</dbReference>
<keyword evidence="16" id="KW-0675">Receptor</keyword>
<feature type="domain" description="TonB-dependent receptor plug" evidence="15">
    <location>
        <begin position="41"/>
        <end position="147"/>
    </location>
</feature>
<organism evidence="16 17">
    <name type="scientific">Oceanicoccus sagamiensis</name>
    <dbReference type="NCBI Taxonomy" id="716816"/>
    <lineage>
        <taxon>Bacteria</taxon>
        <taxon>Pseudomonadati</taxon>
        <taxon>Pseudomonadota</taxon>
        <taxon>Gammaproteobacteria</taxon>
        <taxon>Cellvibrionales</taxon>
        <taxon>Spongiibacteraceae</taxon>
        <taxon>Oceanicoccus</taxon>
    </lineage>
</organism>
<dbReference type="OrthoDB" id="7051185at2"/>
<comment type="similarity">
    <text evidence="11 12">Belongs to the TonB-dependent receptor family.</text>
</comment>
<evidence type="ECO:0000256" key="10">
    <source>
        <dbReference type="ARBA" id="ARBA00023237"/>
    </source>
</evidence>
<feature type="signal peptide" evidence="13">
    <location>
        <begin position="1"/>
        <end position="23"/>
    </location>
</feature>
<keyword evidence="7" id="KW-0406">Ion transport</keyword>
<keyword evidence="10 11" id="KW-0998">Cell outer membrane</keyword>
<evidence type="ECO:0000256" key="13">
    <source>
        <dbReference type="SAM" id="SignalP"/>
    </source>
</evidence>
<dbReference type="KEGG" id="osg:BST96_09550"/>
<evidence type="ECO:0000256" key="5">
    <source>
        <dbReference type="ARBA" id="ARBA00022692"/>
    </source>
</evidence>
<dbReference type="SUPFAM" id="SSF56935">
    <property type="entry name" value="Porins"/>
    <property type="match status" value="1"/>
</dbReference>
<keyword evidence="13" id="KW-0732">Signal</keyword>
<evidence type="ECO:0000256" key="11">
    <source>
        <dbReference type="PROSITE-ProRule" id="PRU01360"/>
    </source>
</evidence>
<feature type="domain" description="TonB-dependent receptor-like beta-barrel" evidence="14">
    <location>
        <begin position="228"/>
        <end position="656"/>
    </location>
</feature>
<evidence type="ECO:0000256" key="3">
    <source>
        <dbReference type="ARBA" id="ARBA00022452"/>
    </source>
</evidence>
<keyword evidence="3 11" id="KW-1134">Transmembrane beta strand</keyword>
<dbReference type="EMBL" id="CP019343">
    <property type="protein sequence ID" value="ARN74346.1"/>
    <property type="molecule type" value="Genomic_DNA"/>
</dbReference>
<evidence type="ECO:0000259" key="14">
    <source>
        <dbReference type="Pfam" id="PF00593"/>
    </source>
</evidence>
<feature type="chain" id="PRO_5012327066" evidence="13">
    <location>
        <begin position="24"/>
        <end position="698"/>
    </location>
</feature>
<dbReference type="Pfam" id="PF00593">
    <property type="entry name" value="TonB_dep_Rec_b-barrel"/>
    <property type="match status" value="1"/>
</dbReference>
<dbReference type="PANTHER" id="PTHR32552">
    <property type="entry name" value="FERRICHROME IRON RECEPTOR-RELATED"/>
    <property type="match status" value="1"/>
</dbReference>
<dbReference type="InterPro" id="IPR036942">
    <property type="entry name" value="Beta-barrel_TonB_sf"/>
</dbReference>
<evidence type="ECO:0000256" key="8">
    <source>
        <dbReference type="ARBA" id="ARBA00023077"/>
    </source>
</evidence>
<dbReference type="InterPro" id="IPR012910">
    <property type="entry name" value="Plug_dom"/>
</dbReference>
<comment type="subcellular location">
    <subcellularLocation>
        <location evidence="1 11">Cell outer membrane</location>
        <topology evidence="1 11">Multi-pass membrane protein</topology>
    </subcellularLocation>
</comment>
<dbReference type="STRING" id="716816.BST96_09550"/>
<dbReference type="RefSeq" id="WP_085758488.1">
    <property type="nucleotide sequence ID" value="NZ_CP019343.1"/>
</dbReference>
<dbReference type="InterPro" id="IPR039426">
    <property type="entry name" value="TonB-dep_rcpt-like"/>
</dbReference>
<protein>
    <submittedName>
        <fullName evidence="16">TonB-dependent receptor</fullName>
    </submittedName>
</protein>
<reference evidence="16 17" key="1">
    <citation type="submission" date="2016-11" db="EMBL/GenBank/DDBJ databases">
        <title>Trade-off between light-utilization and light-protection in marine flavobacteria.</title>
        <authorList>
            <person name="Kumagai Y."/>
        </authorList>
    </citation>
    <scope>NUCLEOTIDE SEQUENCE [LARGE SCALE GENOMIC DNA]</scope>
    <source>
        <strain evidence="16 17">NBRC 107125</strain>
    </source>
</reference>
<evidence type="ECO:0000256" key="2">
    <source>
        <dbReference type="ARBA" id="ARBA00022448"/>
    </source>
</evidence>
<evidence type="ECO:0000256" key="9">
    <source>
        <dbReference type="ARBA" id="ARBA00023136"/>
    </source>
</evidence>
<keyword evidence="9 11" id="KW-0472">Membrane</keyword>
<keyword evidence="4" id="KW-0410">Iron transport</keyword>
<keyword evidence="5 11" id="KW-0812">Transmembrane</keyword>
<evidence type="ECO:0000259" key="15">
    <source>
        <dbReference type="Pfam" id="PF07715"/>
    </source>
</evidence>
<dbReference type="AlphaFoldDB" id="A0A1X9N9M4"/>
<dbReference type="PROSITE" id="PS52016">
    <property type="entry name" value="TONB_DEPENDENT_REC_3"/>
    <property type="match status" value="1"/>
</dbReference>
<sequence>MKNLFKPSAISLAVLVSASASHAAQTIEEVTVTSDFRPSQLQTIPASLTVMTEEVIQARAAQHIEDIINLAPNVNYASGSSRARYFQIRGIGERSQFAQPINPSVGFLIDEIDFSGVGTAATMFDVAQVEVLRGPQGTRYGANALAGLINVRTKAPTEELEASIEATAADYDTYSLAAAVSGPLVKDTLLGRIAVQRYESDGFIDNTFLNKDDTNNRDEDTVRAKLRWLASDDVTVDMTALYVDIDNGYDAFSLDNDRKTRSDEPGQDTQRTAALGVELDWSVSDAMRLEALASYAESDLEYNYDEDWTYVGFTDDICQPDWSFCEYSSTDSYDRDRDNYSVELRLLSDEAGKILNGSTDWVVGIYHTAKDEDLFRESTYSGTLNSAYETENIAVYGQLDIALSDKLTLITGLRFEQWEADYADSTDLVIDTDEDLWGGKIALDYQMNDQHLVYGSFSRGYKAGGVNTDGSLPDNQRSFDTEFLWNLEGGVKSLWLDNTLSSRIAVFYAQREDQQVKGSFEVPRIPGPGSDFIDYVDNAGEGENYGVEAELDWQFSEQLQLFANVGILETEIDEYITPDGEDKSGRDQAHAPNYQFAIGGEYAFNQHWYIRGEVEGKDKFYFSDRHDEQSDAYELLNARIGYRADNWSVALWGRNLLDEDYQNRGFGFANDPRDDYSTGGYYQLGEPRMVGATLNWNL</sequence>
<evidence type="ECO:0000256" key="7">
    <source>
        <dbReference type="ARBA" id="ARBA00023065"/>
    </source>
</evidence>
<evidence type="ECO:0000256" key="4">
    <source>
        <dbReference type="ARBA" id="ARBA00022496"/>
    </source>
</evidence>
<dbReference type="GO" id="GO:0009279">
    <property type="term" value="C:cell outer membrane"/>
    <property type="evidence" value="ECO:0007669"/>
    <property type="project" value="UniProtKB-SubCell"/>
</dbReference>
<dbReference type="GO" id="GO:0006826">
    <property type="term" value="P:iron ion transport"/>
    <property type="evidence" value="ECO:0007669"/>
    <property type="project" value="UniProtKB-KW"/>
</dbReference>
<accession>A0A1X9N9M4</accession>
<keyword evidence="8 12" id="KW-0798">TonB box</keyword>
<dbReference type="Gene3D" id="2.40.170.20">
    <property type="entry name" value="TonB-dependent receptor, beta-barrel domain"/>
    <property type="match status" value="1"/>
</dbReference>
<keyword evidence="17" id="KW-1185">Reference proteome</keyword>
<dbReference type="Proteomes" id="UP000193450">
    <property type="component" value="Chromosome"/>
</dbReference>
<name>A0A1X9N9M4_9GAMM</name>
<evidence type="ECO:0000256" key="12">
    <source>
        <dbReference type="RuleBase" id="RU003357"/>
    </source>
</evidence>
<dbReference type="PANTHER" id="PTHR32552:SF81">
    <property type="entry name" value="TONB-DEPENDENT OUTER MEMBRANE RECEPTOR"/>
    <property type="match status" value="1"/>
</dbReference>
<gene>
    <name evidence="16" type="ORF">BST96_09550</name>
</gene>
<proteinExistence type="inferred from homology"/>
<keyword evidence="2 11" id="KW-0813">Transport</keyword>
<evidence type="ECO:0000313" key="16">
    <source>
        <dbReference type="EMBL" id="ARN74346.1"/>
    </source>
</evidence>